<comment type="caution">
    <text evidence="2">The sequence shown here is derived from an EMBL/GenBank/DDBJ whole genome shotgun (WGS) entry which is preliminary data.</text>
</comment>
<dbReference type="SUPFAM" id="SSF53927">
    <property type="entry name" value="Cytidine deaminase-like"/>
    <property type="match status" value="1"/>
</dbReference>
<evidence type="ECO:0000313" key="2">
    <source>
        <dbReference type="EMBL" id="TDE96085.1"/>
    </source>
</evidence>
<dbReference type="InterPro" id="IPR002125">
    <property type="entry name" value="CMP_dCMP_dom"/>
</dbReference>
<dbReference type="PANTHER" id="PTHR11079">
    <property type="entry name" value="CYTOSINE DEAMINASE FAMILY MEMBER"/>
    <property type="match status" value="1"/>
</dbReference>
<proteinExistence type="predicted"/>
<dbReference type="Pfam" id="PF00383">
    <property type="entry name" value="dCMP_cyt_deam_1"/>
    <property type="match status" value="1"/>
</dbReference>
<dbReference type="PROSITE" id="PS51747">
    <property type="entry name" value="CYT_DCMP_DEAMINASES_2"/>
    <property type="match status" value="1"/>
</dbReference>
<gene>
    <name evidence="2" type="ORF">EXU48_07565</name>
</gene>
<feature type="domain" description="CMP/dCMP-type deaminase" evidence="1">
    <location>
        <begin position="16"/>
        <end position="129"/>
    </location>
</feature>
<dbReference type="Proteomes" id="UP000504882">
    <property type="component" value="Unassembled WGS sequence"/>
</dbReference>
<dbReference type="CDD" id="cd01285">
    <property type="entry name" value="nucleoside_deaminase"/>
    <property type="match status" value="1"/>
</dbReference>
<dbReference type="EMBL" id="SMNA01000003">
    <property type="protein sequence ID" value="TDE96085.1"/>
    <property type="molecule type" value="Genomic_DNA"/>
</dbReference>
<dbReference type="InterPro" id="IPR016193">
    <property type="entry name" value="Cytidine_deaminase-like"/>
</dbReference>
<organism evidence="2 3">
    <name type="scientific">Occultella glacieicola</name>
    <dbReference type="NCBI Taxonomy" id="2518684"/>
    <lineage>
        <taxon>Bacteria</taxon>
        <taxon>Bacillati</taxon>
        <taxon>Actinomycetota</taxon>
        <taxon>Actinomycetes</taxon>
        <taxon>Micrococcales</taxon>
        <taxon>Ruaniaceae</taxon>
        <taxon>Occultella</taxon>
    </lineage>
</organism>
<evidence type="ECO:0000259" key="1">
    <source>
        <dbReference type="PROSITE" id="PS51747"/>
    </source>
</evidence>
<dbReference type="RefSeq" id="WP_133107015.1">
    <property type="nucleotide sequence ID" value="NZ_SMNA01000003.1"/>
</dbReference>
<evidence type="ECO:0000313" key="3">
    <source>
        <dbReference type="Proteomes" id="UP000504882"/>
    </source>
</evidence>
<reference evidence="2 3" key="1">
    <citation type="submission" date="2019-03" db="EMBL/GenBank/DDBJ databases">
        <title>Genomic features of bacteria from cold environments.</title>
        <authorList>
            <person name="Shen L."/>
        </authorList>
    </citation>
    <scope>NUCLEOTIDE SEQUENCE [LARGE SCALE GENOMIC DNA]</scope>
    <source>
        <strain evidence="3">T3246-1</strain>
    </source>
</reference>
<dbReference type="Gene3D" id="3.40.140.10">
    <property type="entry name" value="Cytidine Deaminase, domain 2"/>
    <property type="match status" value="1"/>
</dbReference>
<dbReference type="PANTHER" id="PTHR11079:SF161">
    <property type="entry name" value="CMP_DCMP-TYPE DEAMINASE DOMAIN-CONTAINING PROTEIN"/>
    <property type="match status" value="1"/>
</dbReference>
<protein>
    <submittedName>
        <fullName evidence="2">Nucleoside deaminase</fullName>
    </submittedName>
</protein>
<accession>A0ABY2EB57</accession>
<name>A0ABY2EB57_9MICO</name>
<sequence>MGNFYLAEAPSVTDDPRQEHWLAEAVALARKNVADGGGPFGALIVRGEEVLGKGVNRVTRDNDPTAHAEVCAIRAAAHALGDFRLTGTVLYTSCEPCPLCLAAALWARVDRVVYAADRHDAARGGFDDLAFYELFARPRSEWATPVLPLEVPGAVAPFDDWLARPDREAY</sequence>
<keyword evidence="3" id="KW-1185">Reference proteome</keyword>